<protein>
    <submittedName>
        <fullName evidence="3">Trypsin-like serine protease</fullName>
    </submittedName>
</protein>
<dbReference type="PANTHER" id="PTHR15462:SF8">
    <property type="entry name" value="SERINE PROTEASE"/>
    <property type="match status" value="1"/>
</dbReference>
<dbReference type="InterPro" id="IPR018114">
    <property type="entry name" value="TRYPSIN_HIS"/>
</dbReference>
<reference evidence="3 4" key="1">
    <citation type="submission" date="2020-02" db="EMBL/GenBank/DDBJ databases">
        <title>Genome sequence of Roseobacter ponti.</title>
        <authorList>
            <person name="Hollensteiner J."/>
            <person name="Schneider D."/>
            <person name="Poehlein A."/>
            <person name="Daniel R."/>
        </authorList>
    </citation>
    <scope>NUCLEOTIDE SEQUENCE [LARGE SCALE GENOMIC DNA]</scope>
    <source>
        <strain evidence="3 4">DSM 106830</strain>
    </source>
</reference>
<keyword evidence="4" id="KW-1185">Reference proteome</keyword>
<organism evidence="3 4">
    <name type="scientific">Roseobacter ponti</name>
    <dbReference type="NCBI Taxonomy" id="1891787"/>
    <lineage>
        <taxon>Bacteria</taxon>
        <taxon>Pseudomonadati</taxon>
        <taxon>Pseudomonadota</taxon>
        <taxon>Alphaproteobacteria</taxon>
        <taxon>Rhodobacterales</taxon>
        <taxon>Roseobacteraceae</taxon>
        <taxon>Roseobacter</taxon>
    </lineage>
</organism>
<dbReference type="InterPro" id="IPR009003">
    <property type="entry name" value="Peptidase_S1_PA"/>
</dbReference>
<dbReference type="Pfam" id="PF13365">
    <property type="entry name" value="Trypsin_2"/>
    <property type="match status" value="1"/>
</dbReference>
<keyword evidence="3" id="KW-0378">Hydrolase</keyword>
<dbReference type="KEGG" id="rpon:G3256_17460"/>
<sequence>MPAIVIALVSASVATAQEATSRLKGLAGENDAMVWQAVGRLDADETGFCTATLIAPDFVLTAAHCVFSPRTGEVLATEDLTFRAGLRNGRVAAERAISQIEAHPRYTPGTGVSADNIRYDVALLRLDSPIPTHELDPFLVESRAFSPGPVSVVSYGRGRAEMPSRQRVCQMTDQRQGVLLLDCNVTFGSSGAPVFSHENGRGRIVSVISGMGVYDGRKVAYGMSLPQVVADLKRQMRANASRPPAAVKRVTVGTRVSPESRNGAKFVRPGGS</sequence>
<dbReference type="SMART" id="SM00020">
    <property type="entry name" value="Tryp_SPc"/>
    <property type="match status" value="1"/>
</dbReference>
<dbReference type="SUPFAM" id="SSF50494">
    <property type="entry name" value="Trypsin-like serine proteases"/>
    <property type="match status" value="1"/>
</dbReference>
<dbReference type="PRINTS" id="PR00722">
    <property type="entry name" value="CHYMOTRYPSIN"/>
</dbReference>
<keyword evidence="1" id="KW-0732">Signal</keyword>
<keyword evidence="3" id="KW-0645">Protease</keyword>
<dbReference type="Gene3D" id="2.40.10.10">
    <property type="entry name" value="Trypsin-like serine proteases"/>
    <property type="match status" value="2"/>
</dbReference>
<evidence type="ECO:0000313" key="3">
    <source>
        <dbReference type="EMBL" id="QJF52832.1"/>
    </source>
</evidence>
<dbReference type="AlphaFoldDB" id="A0A858SY96"/>
<evidence type="ECO:0000313" key="4">
    <source>
        <dbReference type="Proteomes" id="UP000503308"/>
    </source>
</evidence>
<dbReference type="Proteomes" id="UP000503308">
    <property type="component" value="Chromosome"/>
</dbReference>
<dbReference type="InterPro" id="IPR001314">
    <property type="entry name" value="Peptidase_S1A"/>
</dbReference>
<evidence type="ECO:0000256" key="1">
    <source>
        <dbReference type="ARBA" id="ARBA00022729"/>
    </source>
</evidence>
<dbReference type="GO" id="GO:0004252">
    <property type="term" value="F:serine-type endopeptidase activity"/>
    <property type="evidence" value="ECO:0007669"/>
    <property type="project" value="InterPro"/>
</dbReference>
<name>A0A858SY96_9RHOB</name>
<feature type="domain" description="Peptidase S1" evidence="2">
    <location>
        <begin position="8"/>
        <end position="237"/>
    </location>
</feature>
<evidence type="ECO:0000259" key="2">
    <source>
        <dbReference type="PROSITE" id="PS50240"/>
    </source>
</evidence>
<dbReference type="RefSeq" id="WP_169642049.1">
    <property type="nucleotide sequence ID" value="NZ_CP048788.1"/>
</dbReference>
<gene>
    <name evidence="3" type="ORF">G3256_17460</name>
</gene>
<dbReference type="PROSITE" id="PS00134">
    <property type="entry name" value="TRYPSIN_HIS"/>
    <property type="match status" value="1"/>
</dbReference>
<accession>A0A858SY96</accession>
<proteinExistence type="predicted"/>
<dbReference type="EMBL" id="CP048788">
    <property type="protein sequence ID" value="QJF52832.1"/>
    <property type="molecule type" value="Genomic_DNA"/>
</dbReference>
<dbReference type="InterPro" id="IPR043504">
    <property type="entry name" value="Peptidase_S1_PA_chymotrypsin"/>
</dbReference>
<dbReference type="PANTHER" id="PTHR15462">
    <property type="entry name" value="SERINE PROTEASE"/>
    <property type="match status" value="1"/>
</dbReference>
<dbReference type="InterPro" id="IPR001254">
    <property type="entry name" value="Trypsin_dom"/>
</dbReference>
<dbReference type="GO" id="GO:0006508">
    <property type="term" value="P:proteolysis"/>
    <property type="evidence" value="ECO:0007669"/>
    <property type="project" value="UniProtKB-KW"/>
</dbReference>
<dbReference type="InterPro" id="IPR050966">
    <property type="entry name" value="Glutamyl_endopeptidase"/>
</dbReference>
<dbReference type="PROSITE" id="PS50240">
    <property type="entry name" value="TRYPSIN_DOM"/>
    <property type="match status" value="1"/>
</dbReference>